<dbReference type="GO" id="GO:0019543">
    <property type="term" value="P:propionate catabolic process"/>
    <property type="evidence" value="ECO:0007669"/>
    <property type="project" value="TreeGrafter"/>
</dbReference>
<protein>
    <submittedName>
        <fullName evidence="2">Protein kinase C-like 1</fullName>
        <ecNumber evidence="2">4.1.1.32</ecNumber>
    </submittedName>
</protein>
<dbReference type="InterPro" id="IPR035078">
    <property type="entry name" value="PEP_carboxykinase_GTP_N"/>
</dbReference>
<dbReference type="GO" id="GO:0016301">
    <property type="term" value="F:kinase activity"/>
    <property type="evidence" value="ECO:0007669"/>
    <property type="project" value="UniProtKB-KW"/>
</dbReference>
<accession>A0A9W9ZHM4</accession>
<dbReference type="GO" id="GO:0006107">
    <property type="term" value="P:oxaloacetate metabolic process"/>
    <property type="evidence" value="ECO:0007669"/>
    <property type="project" value="TreeGrafter"/>
</dbReference>
<dbReference type="GO" id="GO:0046327">
    <property type="term" value="P:glycerol biosynthetic process from pyruvate"/>
    <property type="evidence" value="ECO:0007669"/>
    <property type="project" value="TreeGrafter"/>
</dbReference>
<dbReference type="GO" id="GO:0042594">
    <property type="term" value="P:response to starvation"/>
    <property type="evidence" value="ECO:0007669"/>
    <property type="project" value="TreeGrafter"/>
</dbReference>
<evidence type="ECO:0000313" key="2">
    <source>
        <dbReference type="EMBL" id="KAJ7381505.1"/>
    </source>
</evidence>
<dbReference type="GO" id="GO:0071333">
    <property type="term" value="P:cellular response to glucose stimulus"/>
    <property type="evidence" value="ECO:0007669"/>
    <property type="project" value="TreeGrafter"/>
</dbReference>
<keyword evidence="3" id="KW-1185">Reference proteome</keyword>
<keyword evidence="2" id="KW-0808">Transferase</keyword>
<comment type="caution">
    <text evidence="2">The sequence shown here is derived from an EMBL/GenBank/DDBJ whole genome shotgun (WGS) entry which is preliminary data.</text>
</comment>
<keyword evidence="2" id="KW-0418">Kinase</keyword>
<dbReference type="Proteomes" id="UP001163046">
    <property type="component" value="Unassembled WGS sequence"/>
</dbReference>
<dbReference type="PANTHER" id="PTHR11561:SF0">
    <property type="entry name" value="PHOSPHOENOLPYRUVATE CARBOXYKINASE [GTP]-RELATED"/>
    <property type="match status" value="1"/>
</dbReference>
<dbReference type="Pfam" id="PF17297">
    <property type="entry name" value="PEPCK_N"/>
    <property type="match status" value="1"/>
</dbReference>
<dbReference type="EMBL" id="MU826350">
    <property type="protein sequence ID" value="KAJ7381505.1"/>
    <property type="molecule type" value="Genomic_DNA"/>
</dbReference>
<gene>
    <name evidence="2" type="primary">PCK1_2</name>
    <name evidence="2" type="ORF">OS493_001653</name>
</gene>
<evidence type="ECO:0000259" key="1">
    <source>
        <dbReference type="Pfam" id="PF17297"/>
    </source>
</evidence>
<dbReference type="InterPro" id="IPR008210">
    <property type="entry name" value="PEP_carboxykinase_N"/>
</dbReference>
<feature type="domain" description="Phosphoenolpyruvate carboxykinase GTP-utilising N-terminal" evidence="1">
    <location>
        <begin position="25"/>
        <end position="101"/>
    </location>
</feature>
<sequence length="105" mass="11691">MASKLPAAFPVIKGKFEDLPVKVQDYVADKVKLCTPANLHICDGSKEENEALIKILLEAGIITPLSKHDNCYVARTDPHDVARVESKTFICTENKRESIPQAKRE</sequence>
<dbReference type="GO" id="GO:0006094">
    <property type="term" value="P:gluconeogenesis"/>
    <property type="evidence" value="ECO:0007669"/>
    <property type="project" value="InterPro"/>
</dbReference>
<dbReference type="EC" id="4.1.1.32" evidence="2"/>
<dbReference type="OrthoDB" id="5841594at2759"/>
<dbReference type="GO" id="GO:0004613">
    <property type="term" value="F:phosphoenolpyruvate carboxykinase (GTP) activity"/>
    <property type="evidence" value="ECO:0007669"/>
    <property type="project" value="UniProtKB-EC"/>
</dbReference>
<dbReference type="GO" id="GO:0033993">
    <property type="term" value="P:response to lipid"/>
    <property type="evidence" value="ECO:0007669"/>
    <property type="project" value="TreeGrafter"/>
</dbReference>
<evidence type="ECO:0000313" key="3">
    <source>
        <dbReference type="Proteomes" id="UP001163046"/>
    </source>
</evidence>
<name>A0A9W9ZHM4_9CNID</name>
<reference evidence="2" key="1">
    <citation type="submission" date="2023-01" db="EMBL/GenBank/DDBJ databases">
        <title>Genome assembly of the deep-sea coral Lophelia pertusa.</title>
        <authorList>
            <person name="Herrera S."/>
            <person name="Cordes E."/>
        </authorList>
    </citation>
    <scope>NUCLEOTIDE SEQUENCE</scope>
    <source>
        <strain evidence="2">USNM1676648</strain>
        <tissue evidence="2">Polyp</tissue>
    </source>
</reference>
<dbReference type="GO" id="GO:0030145">
    <property type="term" value="F:manganese ion binding"/>
    <property type="evidence" value="ECO:0007669"/>
    <property type="project" value="TreeGrafter"/>
</dbReference>
<dbReference type="SUPFAM" id="SSF68923">
    <property type="entry name" value="PEP carboxykinase N-terminal domain"/>
    <property type="match status" value="1"/>
</dbReference>
<proteinExistence type="predicted"/>
<organism evidence="2 3">
    <name type="scientific">Desmophyllum pertusum</name>
    <dbReference type="NCBI Taxonomy" id="174260"/>
    <lineage>
        <taxon>Eukaryota</taxon>
        <taxon>Metazoa</taxon>
        <taxon>Cnidaria</taxon>
        <taxon>Anthozoa</taxon>
        <taxon>Hexacorallia</taxon>
        <taxon>Scleractinia</taxon>
        <taxon>Caryophylliina</taxon>
        <taxon>Caryophylliidae</taxon>
        <taxon>Desmophyllum</taxon>
    </lineage>
</organism>
<dbReference type="AlphaFoldDB" id="A0A9W9ZHM4"/>
<dbReference type="Gene3D" id="3.40.449.10">
    <property type="entry name" value="Phosphoenolpyruvate Carboxykinase, domain 1"/>
    <property type="match status" value="1"/>
</dbReference>
<dbReference type="GO" id="GO:0005829">
    <property type="term" value="C:cytosol"/>
    <property type="evidence" value="ECO:0007669"/>
    <property type="project" value="TreeGrafter"/>
</dbReference>
<dbReference type="PANTHER" id="PTHR11561">
    <property type="entry name" value="PHOSPHOENOLPYRUVATE CARBOXYKINASE"/>
    <property type="match status" value="1"/>
</dbReference>
<keyword evidence="2" id="KW-0456">Lyase</keyword>
<dbReference type="InterPro" id="IPR008209">
    <property type="entry name" value="PEP_carboxykinase_GTP"/>
</dbReference>
<dbReference type="GO" id="GO:0005525">
    <property type="term" value="F:GTP binding"/>
    <property type="evidence" value="ECO:0007669"/>
    <property type="project" value="InterPro"/>
</dbReference>